<dbReference type="STRING" id="551996.SAMN05192573_13615"/>
<evidence type="ECO:0000313" key="2">
    <source>
        <dbReference type="Proteomes" id="UP000199705"/>
    </source>
</evidence>
<dbReference type="Pfam" id="PF14542">
    <property type="entry name" value="Acetyltransf_CG"/>
    <property type="match status" value="1"/>
</dbReference>
<dbReference type="Gene3D" id="3.40.630.30">
    <property type="match status" value="1"/>
</dbReference>
<name>A0A1G8NTT9_9SPHI</name>
<dbReference type="EMBL" id="FNCG01000036">
    <property type="protein sequence ID" value="SDI83644.1"/>
    <property type="molecule type" value="Genomic_DNA"/>
</dbReference>
<dbReference type="PROSITE" id="PS51729">
    <property type="entry name" value="GNAT_YJDJ"/>
    <property type="match status" value="1"/>
</dbReference>
<dbReference type="PANTHER" id="PTHR31435">
    <property type="entry name" value="PROTEIN NATD1"/>
    <property type="match status" value="1"/>
</dbReference>
<dbReference type="InterPro" id="IPR016181">
    <property type="entry name" value="Acyl_CoA_acyltransferase"/>
</dbReference>
<organism evidence="1 2">
    <name type="scientific">Mucilaginibacter gossypii</name>
    <dbReference type="NCBI Taxonomy" id="551996"/>
    <lineage>
        <taxon>Bacteria</taxon>
        <taxon>Pseudomonadati</taxon>
        <taxon>Bacteroidota</taxon>
        <taxon>Sphingobacteriia</taxon>
        <taxon>Sphingobacteriales</taxon>
        <taxon>Sphingobacteriaceae</taxon>
        <taxon>Mucilaginibacter</taxon>
    </lineage>
</organism>
<dbReference type="InterPro" id="IPR045057">
    <property type="entry name" value="Gcn5-rel_NAT"/>
</dbReference>
<gene>
    <name evidence="1" type="ORF">SAMN05192573_13615</name>
</gene>
<dbReference type="SUPFAM" id="SSF55729">
    <property type="entry name" value="Acyl-CoA N-acyltransferases (Nat)"/>
    <property type="match status" value="1"/>
</dbReference>
<keyword evidence="2" id="KW-1185">Reference proteome</keyword>
<proteinExistence type="predicted"/>
<dbReference type="Proteomes" id="UP000199705">
    <property type="component" value="Unassembled WGS sequence"/>
</dbReference>
<evidence type="ECO:0000313" key="1">
    <source>
        <dbReference type="EMBL" id="SDI83644.1"/>
    </source>
</evidence>
<dbReference type="OrthoDB" id="1120671at2"/>
<reference evidence="2" key="1">
    <citation type="submission" date="2016-10" db="EMBL/GenBank/DDBJ databases">
        <authorList>
            <person name="Varghese N."/>
            <person name="Submissions S."/>
        </authorList>
    </citation>
    <scope>NUCLEOTIDE SEQUENCE [LARGE SCALE GENOMIC DNA]</scope>
    <source>
        <strain evidence="2">Gh-67</strain>
    </source>
</reference>
<dbReference type="InterPro" id="IPR031165">
    <property type="entry name" value="GNAT_YJDJ"/>
</dbReference>
<dbReference type="PANTHER" id="PTHR31435:SF10">
    <property type="entry name" value="BSR4717 PROTEIN"/>
    <property type="match status" value="1"/>
</dbReference>
<sequence>MKYEEIPLVNNEAIHNFELTVEGYRAFIDYKKKDDKIYLIHTEVPVELEGKGVASAIVEKTFNYIEQNNLKLVPLCVYVVSYLKRHPEWSRILAIAPGH</sequence>
<accession>A0A1G8NTT9</accession>
<dbReference type="RefSeq" id="WP_091176545.1">
    <property type="nucleotide sequence ID" value="NZ_FNCG01000036.1"/>
</dbReference>
<dbReference type="AlphaFoldDB" id="A0A1G8NTT9"/>
<protein>
    <submittedName>
        <fullName evidence="1">Uncharacterized protein</fullName>
    </submittedName>
</protein>